<gene>
    <name evidence="1" type="ORF">WN55_00462</name>
</gene>
<proteinExistence type="predicted"/>
<sequence>IKDIFRVIASGESTEKDDEQLVDLVKEEIVRTAQSIKTPTGSIEAAARRAKILVTELTAAYTSIIYKSKTTELAKTNFGRFQRTVQNIVEFIKRGQFVV</sequence>
<dbReference type="EMBL" id="KQ434878">
    <property type="protein sequence ID" value="KZC09816.1"/>
    <property type="molecule type" value="Genomic_DNA"/>
</dbReference>
<accession>A0A154PD35</accession>
<name>A0A154PD35_DUFNO</name>
<keyword evidence="2" id="KW-1185">Reference proteome</keyword>
<evidence type="ECO:0000313" key="1">
    <source>
        <dbReference type="EMBL" id="KZC09816.1"/>
    </source>
</evidence>
<reference evidence="1 2" key="1">
    <citation type="submission" date="2015-07" db="EMBL/GenBank/DDBJ databases">
        <title>The genome of Dufourea novaeangliae.</title>
        <authorList>
            <person name="Pan H."/>
            <person name="Kapheim K."/>
        </authorList>
    </citation>
    <scope>NUCLEOTIDE SEQUENCE [LARGE SCALE GENOMIC DNA]</scope>
    <source>
        <strain evidence="1">0120121106</strain>
        <tissue evidence="1">Whole body</tissue>
    </source>
</reference>
<organism evidence="1 2">
    <name type="scientific">Dufourea novaeangliae</name>
    <name type="common">Sweat bee</name>
    <dbReference type="NCBI Taxonomy" id="178035"/>
    <lineage>
        <taxon>Eukaryota</taxon>
        <taxon>Metazoa</taxon>
        <taxon>Ecdysozoa</taxon>
        <taxon>Arthropoda</taxon>
        <taxon>Hexapoda</taxon>
        <taxon>Insecta</taxon>
        <taxon>Pterygota</taxon>
        <taxon>Neoptera</taxon>
        <taxon>Endopterygota</taxon>
        <taxon>Hymenoptera</taxon>
        <taxon>Apocrita</taxon>
        <taxon>Aculeata</taxon>
        <taxon>Apoidea</taxon>
        <taxon>Anthophila</taxon>
        <taxon>Halictidae</taxon>
        <taxon>Rophitinae</taxon>
        <taxon>Dufourea</taxon>
    </lineage>
</organism>
<evidence type="ECO:0000313" key="2">
    <source>
        <dbReference type="Proteomes" id="UP000076502"/>
    </source>
</evidence>
<protein>
    <submittedName>
        <fullName evidence="1">Uncharacterized protein</fullName>
    </submittedName>
</protein>
<feature type="non-terminal residue" evidence="1">
    <location>
        <position position="1"/>
    </location>
</feature>
<dbReference type="Proteomes" id="UP000076502">
    <property type="component" value="Unassembled WGS sequence"/>
</dbReference>
<dbReference type="AlphaFoldDB" id="A0A154PD35"/>